<dbReference type="Pfam" id="PF07470">
    <property type="entry name" value="Glyco_hydro_88"/>
    <property type="match status" value="1"/>
</dbReference>
<evidence type="ECO:0000313" key="2">
    <source>
        <dbReference type="EMBL" id="CAZ94329.1"/>
    </source>
</evidence>
<dbReference type="EC" id="3.2.1.-" evidence="2"/>
<organism evidence="2 3">
    <name type="scientific">Zobellia galactanivorans (strain DSM 12802 / CCUG 47099 / CIP 106680 / NCIMB 13871 / Dsij)</name>
    <dbReference type="NCBI Taxonomy" id="63186"/>
    <lineage>
        <taxon>Bacteria</taxon>
        <taxon>Pseudomonadati</taxon>
        <taxon>Bacteroidota</taxon>
        <taxon>Flavobacteriia</taxon>
        <taxon>Flavobacteriales</taxon>
        <taxon>Flavobacteriaceae</taxon>
        <taxon>Zobellia</taxon>
    </lineage>
</organism>
<dbReference type="Gene3D" id="1.50.10.10">
    <property type="match status" value="1"/>
</dbReference>
<dbReference type="InterPro" id="IPR012341">
    <property type="entry name" value="6hp_glycosidase-like_sf"/>
</dbReference>
<dbReference type="AlphaFoldDB" id="G0L940"/>
<dbReference type="Proteomes" id="UP000008898">
    <property type="component" value="Chromosome"/>
</dbReference>
<reference evidence="3" key="1">
    <citation type="submission" date="2009-07" db="EMBL/GenBank/DDBJ databases">
        <title>Complete genome sequence of Zobellia galactanivorans Dsij.</title>
        <authorList>
            <consortium name="Genoscope - CEA"/>
        </authorList>
    </citation>
    <scope>NUCLEOTIDE SEQUENCE [LARGE SCALE GENOMIC DNA]</scope>
    <source>
        <strain evidence="3">DSM 12802 / CCUG 47099 / CIP 106680 / NCIMB 13871 / Dsij</strain>
    </source>
</reference>
<sequence length="400" mass="46782">MSFLHDKKEVERLIRLVADRIIEDTTYRFIDKASGETLDDLKTVAPTKDVWLKSGYEDWKYWNGVTHIALFKMAHLLQDQKYEDYVLRNFDFIFENLDFFEKQFADFDPEQYAPNFHQFFRLDRLDDCGAMDGSLIEAYQIRKNDHWLDRLQKVKAWVSSGQDRLQNGVFCRNYKGYTTVWADDVYMSVPFLVRMGKMSGDTSFWDDAISNALGFHELLFDDSKGLYWHSYCTQIGEKGVAHWGRANGWSIVAKCDLLEYIPKDYPGWEEVRKSLFEQIIGISRYQTANGMWRQLIDKPDSFLETSGTAMFTYAVAKAVNEKWIPEIYSSIAINGWKGISENIMADGQITNISEGFNIRQDLSYYYNRPRPLNDPHGLGAVLLAGVEIHKMKDYQDYMWY</sequence>
<dbReference type="HOGENOM" id="CLU_048106_0_0_10"/>
<keyword evidence="1 2" id="KW-0378">Hydrolase</keyword>
<reference evidence="2 3" key="2">
    <citation type="journal article" date="2012" name="Environ. Microbiol.">
        <title>Characterization of the first alginolytic operons in a marine bacterium: from their emergence in marine Flavobacteriia to their independent transfers to marine Proteobacteria and human gut Bacteroides.</title>
        <authorList>
            <person name="Thomas F."/>
            <person name="Barbeyron T."/>
            <person name="Tonon T."/>
            <person name="Genicot S."/>
            <person name="Czjzek M."/>
            <person name="Michel G."/>
        </authorList>
    </citation>
    <scope>NUCLEOTIDE SEQUENCE [LARGE SCALE GENOMIC DNA]</scope>
    <source>
        <strain evidence="3">DSM 12802 / CCUG 47099 / CIP 106680 / NCIMB 13871 / Dsij</strain>
    </source>
</reference>
<dbReference type="InterPro" id="IPR008928">
    <property type="entry name" value="6-hairpin_glycosidase_sf"/>
</dbReference>
<dbReference type="InterPro" id="IPR052043">
    <property type="entry name" value="PolySaccharide_Degr_Enz"/>
</dbReference>
<dbReference type="EMBL" id="FP476056">
    <property type="protein sequence ID" value="CAZ94329.1"/>
    <property type="molecule type" value="Genomic_DNA"/>
</dbReference>
<dbReference type="RefSeq" id="WP_013991642.1">
    <property type="nucleotide sequence ID" value="NC_015844.1"/>
</dbReference>
<keyword evidence="3" id="KW-1185">Reference proteome</keyword>
<accession>G0L940</accession>
<dbReference type="GO" id="GO:0005975">
    <property type="term" value="P:carbohydrate metabolic process"/>
    <property type="evidence" value="ECO:0007669"/>
    <property type="project" value="InterPro"/>
</dbReference>
<evidence type="ECO:0000313" key="3">
    <source>
        <dbReference type="Proteomes" id="UP000008898"/>
    </source>
</evidence>
<keyword evidence="2" id="KW-0326">Glycosidase</keyword>
<protein>
    <submittedName>
        <fullName evidence="2">Glycoside hydrolase, family GH105</fullName>
        <ecNumber evidence="2">3.2.1.-</ecNumber>
    </submittedName>
</protein>
<dbReference type="PANTHER" id="PTHR33886:SF8">
    <property type="entry name" value="UNSATURATED RHAMNOGALACTURONAN HYDROLASE (EUROFUNG)"/>
    <property type="match status" value="1"/>
</dbReference>
<dbReference type="InterPro" id="IPR010905">
    <property type="entry name" value="Glyco_hydro_88"/>
</dbReference>
<dbReference type="KEGG" id="zga:ZOBELLIA_256"/>
<evidence type="ECO:0000256" key="1">
    <source>
        <dbReference type="ARBA" id="ARBA00022801"/>
    </source>
</evidence>
<dbReference type="PANTHER" id="PTHR33886">
    <property type="entry name" value="UNSATURATED RHAMNOGALACTURONAN HYDROLASE (EUROFUNG)"/>
    <property type="match status" value="1"/>
</dbReference>
<dbReference type="SUPFAM" id="SSF48208">
    <property type="entry name" value="Six-hairpin glycosidases"/>
    <property type="match status" value="1"/>
</dbReference>
<proteinExistence type="predicted"/>
<gene>
    <name evidence="2" type="ordered locus">zobellia_256</name>
</gene>
<dbReference type="OrthoDB" id="6381507at2"/>
<dbReference type="GO" id="GO:0016798">
    <property type="term" value="F:hydrolase activity, acting on glycosyl bonds"/>
    <property type="evidence" value="ECO:0007669"/>
    <property type="project" value="UniProtKB-KW"/>
</dbReference>
<name>G0L940_ZOBGA</name>
<dbReference type="STRING" id="63186.ZOBELLIA_256"/>